<organism evidence="2 3">
    <name type="scientific">Vigna unguiculata</name>
    <name type="common">Cowpea</name>
    <dbReference type="NCBI Taxonomy" id="3917"/>
    <lineage>
        <taxon>Eukaryota</taxon>
        <taxon>Viridiplantae</taxon>
        <taxon>Streptophyta</taxon>
        <taxon>Embryophyta</taxon>
        <taxon>Tracheophyta</taxon>
        <taxon>Spermatophyta</taxon>
        <taxon>Magnoliopsida</taxon>
        <taxon>eudicotyledons</taxon>
        <taxon>Gunneridae</taxon>
        <taxon>Pentapetalae</taxon>
        <taxon>rosids</taxon>
        <taxon>fabids</taxon>
        <taxon>Fabales</taxon>
        <taxon>Fabaceae</taxon>
        <taxon>Papilionoideae</taxon>
        <taxon>50 kb inversion clade</taxon>
        <taxon>NPAAA clade</taxon>
        <taxon>indigoferoid/millettioid clade</taxon>
        <taxon>Phaseoleae</taxon>
        <taxon>Vigna</taxon>
    </lineage>
</organism>
<gene>
    <name evidence="2" type="ORF">DEO72_LG8g1778</name>
</gene>
<feature type="compositionally biased region" description="Polar residues" evidence="1">
    <location>
        <begin position="173"/>
        <end position="184"/>
    </location>
</feature>
<evidence type="ECO:0000313" key="2">
    <source>
        <dbReference type="EMBL" id="QCE03752.1"/>
    </source>
</evidence>
<accession>A0A4D6MSZ6</accession>
<feature type="region of interest" description="Disordered" evidence="1">
    <location>
        <begin position="173"/>
        <end position="192"/>
    </location>
</feature>
<reference evidence="2 3" key="1">
    <citation type="submission" date="2019-04" db="EMBL/GenBank/DDBJ databases">
        <title>An improved genome assembly and genetic linkage map for asparagus bean, Vigna unguiculata ssp. sesquipedialis.</title>
        <authorList>
            <person name="Xia Q."/>
            <person name="Zhang R."/>
            <person name="Dong Y."/>
        </authorList>
    </citation>
    <scope>NUCLEOTIDE SEQUENCE [LARGE SCALE GENOMIC DNA]</scope>
    <source>
        <tissue evidence="2">Leaf</tissue>
    </source>
</reference>
<dbReference type="Proteomes" id="UP000501690">
    <property type="component" value="Linkage Group LG8"/>
</dbReference>
<keyword evidence="3" id="KW-1185">Reference proteome</keyword>
<dbReference type="EMBL" id="CP039352">
    <property type="protein sequence ID" value="QCE03752.1"/>
    <property type="molecule type" value="Genomic_DNA"/>
</dbReference>
<proteinExistence type="predicted"/>
<dbReference type="AlphaFoldDB" id="A0A4D6MSZ6"/>
<name>A0A4D6MSZ6_VIGUN</name>
<sequence length="192" mass="21188">MGYRKFLERYYEKPDSEKLVVILTQLKVKPATGIGYNYKSVMIHVILPTSLCGIKSVETLLASEDDPKCFPDDLDVMLGCAFAFKVRTQPRTRCASVIKMTDVPNIVNHVKSLIQPIAECGGKSRTDIEGDSSIGIMSLSATADNEPENDVLKTPAKKIIATNMDYCDSSQDIDSGQLSSTKSFKTIKKEKN</sequence>
<evidence type="ECO:0000313" key="3">
    <source>
        <dbReference type="Proteomes" id="UP000501690"/>
    </source>
</evidence>
<protein>
    <submittedName>
        <fullName evidence="2">Uncharacterized protein</fullName>
    </submittedName>
</protein>
<evidence type="ECO:0000256" key="1">
    <source>
        <dbReference type="SAM" id="MobiDB-lite"/>
    </source>
</evidence>